<keyword evidence="7" id="KW-1133">Transmembrane helix</keyword>
<dbReference type="Gene3D" id="3.30.420.40">
    <property type="match status" value="2"/>
</dbReference>
<comment type="similarity">
    <text evidence="1">Belongs to the heat shock protein 70 family.</text>
</comment>
<dbReference type="GO" id="GO:0140662">
    <property type="term" value="F:ATP-dependent protein folding chaperone"/>
    <property type="evidence" value="ECO:0007669"/>
    <property type="project" value="InterPro"/>
</dbReference>
<dbReference type="RefSeq" id="WP_269964571.1">
    <property type="nucleotide sequence ID" value="NZ_JAKMUS010000001.1"/>
</dbReference>
<keyword evidence="4" id="KW-0346">Stress response</keyword>
<dbReference type="InterPro" id="IPR043129">
    <property type="entry name" value="ATPase_NBD"/>
</dbReference>
<feature type="transmembrane region" description="Helical" evidence="7">
    <location>
        <begin position="449"/>
        <end position="470"/>
    </location>
</feature>
<keyword evidence="3" id="KW-0067">ATP-binding</keyword>
<keyword evidence="7" id="KW-0472">Membrane</keyword>
<dbReference type="PANTHER" id="PTHR42749:SF1">
    <property type="entry name" value="CELL SHAPE-DETERMINING PROTEIN MREB"/>
    <property type="match status" value="1"/>
</dbReference>
<evidence type="ECO:0000313" key="9">
    <source>
        <dbReference type="Proteomes" id="UP001146468"/>
    </source>
</evidence>
<evidence type="ECO:0000313" key="8">
    <source>
        <dbReference type="EMBL" id="MCZ9293119.1"/>
    </source>
</evidence>
<evidence type="ECO:0000256" key="4">
    <source>
        <dbReference type="ARBA" id="ARBA00023016"/>
    </source>
</evidence>
<evidence type="ECO:0000256" key="5">
    <source>
        <dbReference type="ARBA" id="ARBA00023186"/>
    </source>
</evidence>
<gene>
    <name evidence="8" type="ORF">L8U60_01280</name>
</gene>
<organism evidence="8 9">
    <name type="scientific">Corynebacterium meitnerae</name>
    <dbReference type="NCBI Taxonomy" id="2913498"/>
    <lineage>
        <taxon>Bacteria</taxon>
        <taxon>Bacillati</taxon>
        <taxon>Actinomycetota</taxon>
        <taxon>Actinomycetes</taxon>
        <taxon>Mycobacteriales</taxon>
        <taxon>Corynebacteriaceae</taxon>
        <taxon>Corynebacterium</taxon>
    </lineage>
</organism>
<dbReference type="PROSITE" id="PS01036">
    <property type="entry name" value="HSP70_3"/>
    <property type="match status" value="1"/>
</dbReference>
<reference evidence="8" key="1">
    <citation type="submission" date="2022-02" db="EMBL/GenBank/DDBJ databases">
        <title>Corynebacterium sp. from urogenital microbiome.</title>
        <authorList>
            <person name="Cappelli E.A."/>
            <person name="Ribeiro T.G."/>
            <person name="Peixe L."/>
        </authorList>
    </citation>
    <scope>NUCLEOTIDE SEQUENCE</scope>
    <source>
        <strain evidence="8">C8Ua_172</strain>
    </source>
</reference>
<dbReference type="EMBL" id="JAKMUS010000001">
    <property type="protein sequence ID" value="MCZ9293119.1"/>
    <property type="molecule type" value="Genomic_DNA"/>
</dbReference>
<name>A0A9X3RI87_9CORY</name>
<evidence type="ECO:0000256" key="6">
    <source>
        <dbReference type="SAM" id="MobiDB-lite"/>
    </source>
</evidence>
<dbReference type="AlphaFoldDB" id="A0A9X3RI87"/>
<dbReference type="PANTHER" id="PTHR42749">
    <property type="entry name" value="CELL SHAPE-DETERMINING PROTEIN MREB"/>
    <property type="match status" value="1"/>
</dbReference>
<keyword evidence="7" id="KW-0812">Transmembrane</keyword>
<protein>
    <submittedName>
        <fullName evidence="8">Hsp70 family protein</fullName>
    </submittedName>
</protein>
<keyword evidence="9" id="KW-1185">Reference proteome</keyword>
<proteinExistence type="inferred from homology"/>
<comment type="caution">
    <text evidence="8">The sequence shown here is derived from an EMBL/GenBank/DDBJ whole genome shotgun (WGS) entry which is preliminary data.</text>
</comment>
<sequence>MSVTDWALAIDFGTSNTAAAHTNPIHGAVEAVNLSNDQRSMTSSVYVDSPDQISTGPVALSRAQANPNGYIPAPKRLIGQDVVSINGYEVETVDIVAAIYRDAIERAARAHNGTAPGTLLLTHPDAWSEHEVNALAEAAVRAGIPFENIVVISEPRAAAAYYTRDNALAAGSKIAVFDIGGGTVDIAVLEASNSGKFTVLAADGNNTIGGRSFDATIRRWVDQELGYVNPDLLNYLRRDAKLRELHALETSIREAKELLSDVPSATIPVHGGLHEERLQLTRDELNELISAPLNRAINLTEQTLRRGGINSPDDLVALYLTGGSSRVPALHEALKNIAPIATLDDPKTVVAQGALIALQQAQKRPGTTGSDQKPAPKNPTPDTTTPAPQPSSQKHYFSTPAPAPQPVKPAAPQNRIKPKAEDKPKTQVETQRANDKKAKSKTVKKRSRLLLRIFGAVLAIALVLAILDWYSTSIKNEKAKEAEELAMRSQLADYPQSVLEMVNLSACGQTTMSDTYFCFPEAETKTTYGLDGDGIVSMGFEQTDLYRSPWNNIRSFLDEQSSSTSGSTNQDMQSFIPDKYSINPSGTAITTIDDDDGNLHYYQEEENVGFFVYGFPNSTYAEKWARDAGIWWD</sequence>
<dbReference type="Proteomes" id="UP001146468">
    <property type="component" value="Unassembled WGS sequence"/>
</dbReference>
<keyword evidence="5" id="KW-0143">Chaperone</keyword>
<dbReference type="SUPFAM" id="SSF53067">
    <property type="entry name" value="Actin-like ATPase domain"/>
    <property type="match status" value="2"/>
</dbReference>
<evidence type="ECO:0000256" key="3">
    <source>
        <dbReference type="ARBA" id="ARBA00022840"/>
    </source>
</evidence>
<feature type="compositionally biased region" description="Basic and acidic residues" evidence="6">
    <location>
        <begin position="418"/>
        <end position="437"/>
    </location>
</feature>
<dbReference type="InterPro" id="IPR013126">
    <property type="entry name" value="Hsp_70_fam"/>
</dbReference>
<accession>A0A9X3RI87</accession>
<dbReference type="Pfam" id="PF00012">
    <property type="entry name" value="HSP70"/>
    <property type="match status" value="1"/>
</dbReference>
<feature type="compositionally biased region" description="Low complexity" evidence="6">
    <location>
        <begin position="380"/>
        <end position="393"/>
    </location>
</feature>
<evidence type="ECO:0000256" key="1">
    <source>
        <dbReference type="ARBA" id="ARBA00007381"/>
    </source>
</evidence>
<evidence type="ECO:0000256" key="7">
    <source>
        <dbReference type="SAM" id="Phobius"/>
    </source>
</evidence>
<dbReference type="Gene3D" id="3.90.640.10">
    <property type="entry name" value="Actin, Chain A, domain 4"/>
    <property type="match status" value="1"/>
</dbReference>
<dbReference type="InterPro" id="IPR018181">
    <property type="entry name" value="Heat_shock_70_CS"/>
</dbReference>
<feature type="region of interest" description="Disordered" evidence="6">
    <location>
        <begin position="360"/>
        <end position="441"/>
    </location>
</feature>
<keyword evidence="2" id="KW-0547">Nucleotide-binding</keyword>
<evidence type="ECO:0000256" key="2">
    <source>
        <dbReference type="ARBA" id="ARBA00022741"/>
    </source>
</evidence>
<dbReference type="GO" id="GO:0005524">
    <property type="term" value="F:ATP binding"/>
    <property type="evidence" value="ECO:0007669"/>
    <property type="project" value="UniProtKB-KW"/>
</dbReference>